<dbReference type="EMBL" id="JAEUBG010004367">
    <property type="protein sequence ID" value="KAH3681569.1"/>
    <property type="molecule type" value="Genomic_DNA"/>
</dbReference>
<comment type="caution">
    <text evidence="1">The sequence shown here is derived from an EMBL/GenBank/DDBJ whole genome shotgun (WGS) entry which is preliminary data.</text>
</comment>
<dbReference type="AlphaFoldDB" id="A0A9P8Q2H9"/>
<dbReference type="Proteomes" id="UP000774326">
    <property type="component" value="Unassembled WGS sequence"/>
</dbReference>
<keyword evidence="2" id="KW-1185">Reference proteome</keyword>
<organism evidence="1 2">
    <name type="scientific">Wickerhamomyces pijperi</name>
    <name type="common">Yeast</name>
    <name type="synonym">Pichia pijperi</name>
    <dbReference type="NCBI Taxonomy" id="599730"/>
    <lineage>
        <taxon>Eukaryota</taxon>
        <taxon>Fungi</taxon>
        <taxon>Dikarya</taxon>
        <taxon>Ascomycota</taxon>
        <taxon>Saccharomycotina</taxon>
        <taxon>Saccharomycetes</taxon>
        <taxon>Phaffomycetales</taxon>
        <taxon>Wickerhamomycetaceae</taxon>
        <taxon>Wickerhamomyces</taxon>
    </lineage>
</organism>
<proteinExistence type="predicted"/>
<reference evidence="1" key="2">
    <citation type="submission" date="2021-01" db="EMBL/GenBank/DDBJ databases">
        <authorList>
            <person name="Schikora-Tamarit M.A."/>
        </authorList>
    </citation>
    <scope>NUCLEOTIDE SEQUENCE</scope>
    <source>
        <strain evidence="1">CBS2887</strain>
    </source>
</reference>
<evidence type="ECO:0000313" key="2">
    <source>
        <dbReference type="Proteomes" id="UP000774326"/>
    </source>
</evidence>
<evidence type="ECO:0000313" key="1">
    <source>
        <dbReference type="EMBL" id="KAH3681569.1"/>
    </source>
</evidence>
<protein>
    <submittedName>
        <fullName evidence="1">Uncharacterized protein</fullName>
    </submittedName>
</protein>
<reference evidence="1" key="1">
    <citation type="journal article" date="2021" name="Open Biol.">
        <title>Shared evolutionary footprints suggest mitochondrial oxidative damage underlies multiple complex I losses in fungi.</title>
        <authorList>
            <person name="Schikora-Tamarit M.A."/>
            <person name="Marcet-Houben M."/>
            <person name="Nosek J."/>
            <person name="Gabaldon T."/>
        </authorList>
    </citation>
    <scope>NUCLEOTIDE SEQUENCE</scope>
    <source>
        <strain evidence="1">CBS2887</strain>
    </source>
</reference>
<accession>A0A9P8Q2H9</accession>
<sequence>MDFTGFLGGCCLVPSGSSFGGRPLRLGAGITGCPEVSVGVGSGSDGVVLLNEYADLSFSVSSAESAEESTYESSLSLESASLDRFLDFLGLLNFSNTDRSVSSSSIIVIVPVLETGWFASRAFVPSSGFETTTEELVEVGAIRLTEATNASIKDAVPLAMYVKLESDTVTLG</sequence>
<name>A0A9P8Q2H9_WICPI</name>
<gene>
    <name evidence="1" type="ORF">WICPIJ_007443</name>
</gene>